<evidence type="ECO:0000256" key="2">
    <source>
        <dbReference type="ARBA" id="ARBA00011006"/>
    </source>
</evidence>
<reference evidence="8 9" key="1">
    <citation type="submission" date="2023-11" db="EMBL/GenBank/DDBJ databases">
        <title>A Novel Polar Bacteriovorax (B. antarcticus) Isolated from the Biocrust in Antarctica.</title>
        <authorList>
            <person name="Mun W."/>
            <person name="Choi S.Y."/>
            <person name="Mitchell R.J."/>
        </authorList>
    </citation>
    <scope>NUCLEOTIDE SEQUENCE [LARGE SCALE GENOMIC DNA]</scope>
    <source>
        <strain evidence="8 9">PP10</strain>
    </source>
</reference>
<feature type="transmembrane region" description="Helical" evidence="7">
    <location>
        <begin position="6"/>
        <end position="22"/>
    </location>
</feature>
<comment type="caution">
    <text evidence="8">The sequence shown here is derived from an EMBL/GenBank/DDBJ whole genome shotgun (WGS) entry which is preliminary data.</text>
</comment>
<organism evidence="8 9">
    <name type="scientific">Bacteriovorax antarcticus</name>
    <dbReference type="NCBI Taxonomy" id="3088717"/>
    <lineage>
        <taxon>Bacteria</taxon>
        <taxon>Pseudomonadati</taxon>
        <taxon>Bdellovibrionota</taxon>
        <taxon>Bacteriovoracia</taxon>
        <taxon>Bacteriovoracales</taxon>
        <taxon>Bacteriovoracaceae</taxon>
        <taxon>Bacteriovorax</taxon>
    </lineage>
</organism>
<comment type="similarity">
    <text evidence="2">Belongs to the UPF0410 family.</text>
</comment>
<keyword evidence="9" id="KW-1185">Reference proteome</keyword>
<evidence type="ECO:0000313" key="9">
    <source>
        <dbReference type="Proteomes" id="UP001302274"/>
    </source>
</evidence>
<accession>A0ABU5VT09</accession>
<name>A0ABU5VT09_9BACT</name>
<evidence type="ECO:0000256" key="4">
    <source>
        <dbReference type="ARBA" id="ARBA00022692"/>
    </source>
</evidence>
<dbReference type="RefSeq" id="WP_323575058.1">
    <property type="nucleotide sequence ID" value="NZ_JAYGJQ010000001.1"/>
</dbReference>
<evidence type="ECO:0000256" key="7">
    <source>
        <dbReference type="SAM" id="Phobius"/>
    </source>
</evidence>
<proteinExistence type="inferred from homology"/>
<dbReference type="Proteomes" id="UP001302274">
    <property type="component" value="Unassembled WGS sequence"/>
</dbReference>
<keyword evidence="5 7" id="KW-1133">Transmembrane helix</keyword>
<sequence length="86" mass="9431">MGIVYWTLMIGFLVGALAKFFFRRMKQGEVFATMTAGLIGSVLFGWLGGRIGFYNFGETDGLIASLIGAIIAVTAYCLYYKKATKI</sequence>
<feature type="transmembrane region" description="Helical" evidence="7">
    <location>
        <begin position="29"/>
        <end position="49"/>
    </location>
</feature>
<evidence type="ECO:0000256" key="3">
    <source>
        <dbReference type="ARBA" id="ARBA00022475"/>
    </source>
</evidence>
<dbReference type="InterPro" id="IPR007341">
    <property type="entry name" value="Transgly_assoc"/>
</dbReference>
<feature type="transmembrane region" description="Helical" evidence="7">
    <location>
        <begin position="61"/>
        <end position="80"/>
    </location>
</feature>
<keyword evidence="3" id="KW-1003">Cell membrane</keyword>
<gene>
    <name evidence="8" type="ORF">SHI21_04780</name>
</gene>
<evidence type="ECO:0000313" key="8">
    <source>
        <dbReference type="EMBL" id="MEA9355499.1"/>
    </source>
</evidence>
<evidence type="ECO:0000256" key="1">
    <source>
        <dbReference type="ARBA" id="ARBA00004651"/>
    </source>
</evidence>
<evidence type="ECO:0000256" key="6">
    <source>
        <dbReference type="ARBA" id="ARBA00023136"/>
    </source>
</evidence>
<dbReference type="EMBL" id="JAYGJQ010000001">
    <property type="protein sequence ID" value="MEA9355499.1"/>
    <property type="molecule type" value="Genomic_DNA"/>
</dbReference>
<protein>
    <submittedName>
        <fullName evidence="8">GlsB/YeaQ/YmgE family stress response membrane protein</fullName>
    </submittedName>
</protein>
<comment type="subcellular location">
    <subcellularLocation>
        <location evidence="1">Cell membrane</location>
        <topology evidence="1">Multi-pass membrane protein</topology>
    </subcellularLocation>
</comment>
<keyword evidence="4 7" id="KW-0812">Transmembrane</keyword>
<keyword evidence="6 7" id="KW-0472">Membrane</keyword>
<dbReference type="Pfam" id="PF04226">
    <property type="entry name" value="Transgly_assoc"/>
    <property type="match status" value="1"/>
</dbReference>
<evidence type="ECO:0000256" key="5">
    <source>
        <dbReference type="ARBA" id="ARBA00022989"/>
    </source>
</evidence>